<dbReference type="GO" id="GO:0005524">
    <property type="term" value="F:ATP binding"/>
    <property type="evidence" value="ECO:0007669"/>
    <property type="project" value="InterPro"/>
</dbReference>
<dbReference type="GO" id="GO:0016887">
    <property type="term" value="F:ATP hydrolysis activity"/>
    <property type="evidence" value="ECO:0007669"/>
    <property type="project" value="InterPro"/>
</dbReference>
<dbReference type="Proteomes" id="UP000199639">
    <property type="component" value="Unassembled WGS sequence"/>
</dbReference>
<evidence type="ECO:0000313" key="3">
    <source>
        <dbReference type="Proteomes" id="UP000199639"/>
    </source>
</evidence>
<dbReference type="RefSeq" id="WP_159433829.1">
    <property type="nucleotide sequence ID" value="NZ_FNIB01000003.1"/>
</dbReference>
<name>A0A5E9GSH2_9MICO</name>
<dbReference type="Gene3D" id="3.40.50.300">
    <property type="entry name" value="P-loop containing nucleotide triphosphate hydrolases"/>
    <property type="match status" value="1"/>
</dbReference>
<gene>
    <name evidence="2" type="ORF">SAMN05216368_103191</name>
</gene>
<dbReference type="InterPro" id="IPR003439">
    <property type="entry name" value="ABC_transporter-like_ATP-bd"/>
</dbReference>
<proteinExistence type="predicted"/>
<dbReference type="AlphaFoldDB" id="A0A5E9GSH2"/>
<reference evidence="2 3" key="1">
    <citation type="submission" date="2016-10" db="EMBL/GenBank/DDBJ databases">
        <authorList>
            <person name="Varghese N."/>
            <person name="Submissions S."/>
        </authorList>
    </citation>
    <scope>NUCLEOTIDE SEQUENCE [LARGE SCALE GENOMIC DNA]</scope>
    <source>
        <strain evidence="2 3">CGMCC 1.11215</strain>
    </source>
</reference>
<organism evidence="2 3">
    <name type="scientific">Cryobacterium flavum</name>
    <dbReference type="NCBI Taxonomy" id="1424659"/>
    <lineage>
        <taxon>Bacteria</taxon>
        <taxon>Bacillati</taxon>
        <taxon>Actinomycetota</taxon>
        <taxon>Actinomycetes</taxon>
        <taxon>Micrococcales</taxon>
        <taxon>Microbacteriaceae</taxon>
        <taxon>Cryobacterium</taxon>
    </lineage>
</organism>
<accession>A0A5E9GSH2</accession>
<dbReference type="InterPro" id="IPR027417">
    <property type="entry name" value="P-loop_NTPase"/>
</dbReference>
<dbReference type="PROSITE" id="PS50893">
    <property type="entry name" value="ABC_TRANSPORTER_2"/>
    <property type="match status" value="1"/>
</dbReference>
<sequence length="284" mass="30586">MTLDSASTPAFDSTEIALAIRASNFTIRNGGQTVIGATNLVIPVGALFVVSGRFASGKTTLLLALAGRLRGFAGTATVFGHPLRQSGGQVRHLSALAETPIVNRLDDDLTVERQIAAALVLRQPWWKPLVSHKTVALCLVRVNALLRQVDARAGEILEQRHAGLPRLTGTDRIVDLQPLDRAVLGVVLALIGRPRLLIVDDVDTLRDTDDRARAWAALLVLRMAGWHDLTIAASGQDPKELVEILERVGADVHPAPARPVYLLDLDSADRTLTARTLIASTRKA</sequence>
<feature type="domain" description="ABC transporter" evidence="1">
    <location>
        <begin position="20"/>
        <end position="275"/>
    </location>
</feature>
<dbReference type="STRING" id="1424659.SAMN05216368_103191"/>
<protein>
    <recommendedName>
        <fullName evidence="1">ABC transporter domain-containing protein</fullName>
    </recommendedName>
</protein>
<dbReference type="SUPFAM" id="SSF52540">
    <property type="entry name" value="P-loop containing nucleoside triphosphate hydrolases"/>
    <property type="match status" value="1"/>
</dbReference>
<evidence type="ECO:0000259" key="1">
    <source>
        <dbReference type="PROSITE" id="PS50893"/>
    </source>
</evidence>
<evidence type="ECO:0000313" key="2">
    <source>
        <dbReference type="EMBL" id="SDN00815.1"/>
    </source>
</evidence>
<dbReference type="EMBL" id="FNIB01000003">
    <property type="protein sequence ID" value="SDN00815.1"/>
    <property type="molecule type" value="Genomic_DNA"/>
</dbReference>